<proteinExistence type="predicted"/>
<reference evidence="1 2" key="1">
    <citation type="journal article" date="2020" name="Cell">
        <title>Large-Scale Comparative Analyses of Tick Genomes Elucidate Their Genetic Diversity and Vector Capacities.</title>
        <authorList>
            <consortium name="Tick Genome and Microbiome Consortium (TIGMIC)"/>
            <person name="Jia N."/>
            <person name="Wang J."/>
            <person name="Shi W."/>
            <person name="Du L."/>
            <person name="Sun Y."/>
            <person name="Zhan W."/>
            <person name="Jiang J.F."/>
            <person name="Wang Q."/>
            <person name="Zhang B."/>
            <person name="Ji P."/>
            <person name="Bell-Sakyi L."/>
            <person name="Cui X.M."/>
            <person name="Yuan T.T."/>
            <person name="Jiang B.G."/>
            <person name="Yang W.F."/>
            <person name="Lam T.T."/>
            <person name="Chang Q.C."/>
            <person name="Ding S.J."/>
            <person name="Wang X.J."/>
            <person name="Zhu J.G."/>
            <person name="Ruan X.D."/>
            <person name="Zhao L."/>
            <person name="Wei J.T."/>
            <person name="Ye R.Z."/>
            <person name="Que T.C."/>
            <person name="Du C.H."/>
            <person name="Zhou Y.H."/>
            <person name="Cheng J.X."/>
            <person name="Dai P.F."/>
            <person name="Guo W.B."/>
            <person name="Han X.H."/>
            <person name="Huang E.J."/>
            <person name="Li L.F."/>
            <person name="Wei W."/>
            <person name="Gao Y.C."/>
            <person name="Liu J.Z."/>
            <person name="Shao H.Z."/>
            <person name="Wang X."/>
            <person name="Wang C.C."/>
            <person name="Yang T.C."/>
            <person name="Huo Q.B."/>
            <person name="Li W."/>
            <person name="Chen H.Y."/>
            <person name="Chen S.E."/>
            <person name="Zhou L.G."/>
            <person name="Ni X.B."/>
            <person name="Tian J.H."/>
            <person name="Sheng Y."/>
            <person name="Liu T."/>
            <person name="Pan Y.S."/>
            <person name="Xia L.Y."/>
            <person name="Li J."/>
            <person name="Zhao F."/>
            <person name="Cao W.C."/>
        </authorList>
    </citation>
    <scope>NUCLEOTIDE SEQUENCE [LARGE SCALE GENOMIC DNA]</scope>
    <source>
        <strain evidence="1">Iper-2018</strain>
    </source>
</reference>
<organism evidence="1 2">
    <name type="scientific">Ixodes persulcatus</name>
    <name type="common">Taiga tick</name>
    <dbReference type="NCBI Taxonomy" id="34615"/>
    <lineage>
        <taxon>Eukaryota</taxon>
        <taxon>Metazoa</taxon>
        <taxon>Ecdysozoa</taxon>
        <taxon>Arthropoda</taxon>
        <taxon>Chelicerata</taxon>
        <taxon>Arachnida</taxon>
        <taxon>Acari</taxon>
        <taxon>Parasitiformes</taxon>
        <taxon>Ixodida</taxon>
        <taxon>Ixodoidea</taxon>
        <taxon>Ixodidae</taxon>
        <taxon>Ixodinae</taxon>
        <taxon>Ixodes</taxon>
    </lineage>
</organism>
<protein>
    <submittedName>
        <fullName evidence="1">Uncharacterized protein</fullName>
    </submittedName>
</protein>
<comment type="caution">
    <text evidence="1">The sequence shown here is derived from an EMBL/GenBank/DDBJ whole genome shotgun (WGS) entry which is preliminary data.</text>
</comment>
<dbReference type="EMBL" id="JABSTQ010009170">
    <property type="protein sequence ID" value="KAG0432171.1"/>
    <property type="molecule type" value="Genomic_DNA"/>
</dbReference>
<dbReference type="Proteomes" id="UP000805193">
    <property type="component" value="Unassembled WGS sequence"/>
</dbReference>
<accession>A0AC60QDJ4</accession>
<name>A0AC60QDJ4_IXOPE</name>
<evidence type="ECO:0000313" key="2">
    <source>
        <dbReference type="Proteomes" id="UP000805193"/>
    </source>
</evidence>
<evidence type="ECO:0000313" key="1">
    <source>
        <dbReference type="EMBL" id="KAG0432171.1"/>
    </source>
</evidence>
<gene>
    <name evidence="1" type="ORF">HPB47_021093</name>
</gene>
<sequence>MAWRPGACEKRRVARYGLGSQKSDLRRTMRWKRLPFILGERNTSPQGAHDGHGRYAEVGPVGPMVGGALQGLVSGCTLVRTLGDEGDQPPVNSTGLKRFRP</sequence>
<feature type="non-terminal residue" evidence="1">
    <location>
        <position position="101"/>
    </location>
</feature>
<keyword evidence="2" id="KW-1185">Reference proteome</keyword>